<sequence length="105" mass="11975">MYVTLWKVQFPLSTCLGKSYNKFHLSPSSVRAVEGVMRRILCFDSSGRFGRDSDSMSDAEKPCQGYNKAVLSDNRQSLPLVNTNLSITHETQIRFWLQPQEIKTS</sequence>
<dbReference type="Proteomes" id="UP001311232">
    <property type="component" value="Unassembled WGS sequence"/>
</dbReference>
<gene>
    <name evidence="1" type="ORF">CRENBAI_006652</name>
</gene>
<keyword evidence="2" id="KW-1185">Reference proteome</keyword>
<name>A0AAV9RG79_9TELE</name>
<dbReference type="AlphaFoldDB" id="A0AAV9RG79"/>
<evidence type="ECO:0000313" key="2">
    <source>
        <dbReference type="Proteomes" id="UP001311232"/>
    </source>
</evidence>
<dbReference type="EMBL" id="JAHHUM010001879">
    <property type="protein sequence ID" value="KAK5608001.1"/>
    <property type="molecule type" value="Genomic_DNA"/>
</dbReference>
<evidence type="ECO:0000313" key="1">
    <source>
        <dbReference type="EMBL" id="KAK5608001.1"/>
    </source>
</evidence>
<accession>A0AAV9RG79</accession>
<protein>
    <submittedName>
        <fullName evidence="1">Uncharacterized protein</fullName>
    </submittedName>
</protein>
<comment type="caution">
    <text evidence="1">The sequence shown here is derived from an EMBL/GenBank/DDBJ whole genome shotgun (WGS) entry which is preliminary data.</text>
</comment>
<organism evidence="1 2">
    <name type="scientific">Crenichthys baileyi</name>
    <name type="common">White River springfish</name>
    <dbReference type="NCBI Taxonomy" id="28760"/>
    <lineage>
        <taxon>Eukaryota</taxon>
        <taxon>Metazoa</taxon>
        <taxon>Chordata</taxon>
        <taxon>Craniata</taxon>
        <taxon>Vertebrata</taxon>
        <taxon>Euteleostomi</taxon>
        <taxon>Actinopterygii</taxon>
        <taxon>Neopterygii</taxon>
        <taxon>Teleostei</taxon>
        <taxon>Neoteleostei</taxon>
        <taxon>Acanthomorphata</taxon>
        <taxon>Ovalentaria</taxon>
        <taxon>Atherinomorphae</taxon>
        <taxon>Cyprinodontiformes</taxon>
        <taxon>Goodeidae</taxon>
        <taxon>Crenichthys</taxon>
    </lineage>
</organism>
<reference evidence="1 2" key="1">
    <citation type="submission" date="2021-06" db="EMBL/GenBank/DDBJ databases">
        <authorList>
            <person name="Palmer J.M."/>
        </authorList>
    </citation>
    <scope>NUCLEOTIDE SEQUENCE [LARGE SCALE GENOMIC DNA]</scope>
    <source>
        <strain evidence="1 2">MEX-2019</strain>
        <tissue evidence="1">Muscle</tissue>
    </source>
</reference>
<proteinExistence type="predicted"/>